<dbReference type="InterPro" id="IPR050327">
    <property type="entry name" value="Proton-linked_MCT"/>
</dbReference>
<sequence length="462" mass="49777">MDKNTSAATTLVDPHLGPEDVRPKSINDIEKGHQNANQIPPAVAVVDEVDRKGLPTDSQDGLEFPDGGWRAWSVCLGGACVTISTFGYVNSWGAFQAYYEAVKFPDHSPSTIAWVGSIQYSLIFVPGLVVGRLFDRGYFRLPFMSANFVFLLATFMVAECRTFPQVLVCQGILTGIACGTMFSPLLAVLSHWFKRRRQLAFGLIAVGSSIGGTVIPLVVKALLPSVGFKWTMRILGFILLGTTSIANLLLRPRLPPRKHVRGRLIDVSQFKNLAFSVYSVASLIAFLGLYTMLTYVASYATERQIIKQSSAYNLVAIANASSLIGRLLTGVLADKNGPLNVMTPLTIAAGVLTYAWPQTRTLSSLIPITVLYGISSGAFVALFGSPAVSMGTHDSVGERTGMLFVVTAIGALAGPPISGAIRNSSQNWTDVGVYAGNMILFAVILMTWTRYLVLGKLWGGVI</sequence>
<evidence type="ECO:0000259" key="5">
    <source>
        <dbReference type="PROSITE" id="PS50850"/>
    </source>
</evidence>
<feature type="transmembrane region" description="Helical" evidence="4">
    <location>
        <begin position="111"/>
        <end position="131"/>
    </location>
</feature>
<evidence type="ECO:0000256" key="1">
    <source>
        <dbReference type="ARBA" id="ARBA00004141"/>
    </source>
</evidence>
<dbReference type="AlphaFoldDB" id="G4T6N8"/>
<feature type="transmembrane region" description="Helical" evidence="4">
    <location>
        <begin position="270"/>
        <end position="291"/>
    </location>
</feature>
<dbReference type="InterPro" id="IPR036259">
    <property type="entry name" value="MFS_trans_sf"/>
</dbReference>
<feature type="transmembrane region" description="Helical" evidence="4">
    <location>
        <begin position="71"/>
        <end position="91"/>
    </location>
</feature>
<dbReference type="Proteomes" id="UP000007148">
    <property type="component" value="Unassembled WGS sequence"/>
</dbReference>
<keyword evidence="4" id="KW-1133">Transmembrane helix</keyword>
<comment type="subcellular location">
    <subcellularLocation>
        <location evidence="1">Membrane</location>
        <topology evidence="1">Multi-pass membrane protein</topology>
    </subcellularLocation>
</comment>
<dbReference type="PANTHER" id="PTHR11360:SF234">
    <property type="entry name" value="MFS-TYPE TRANSPORTER DBAD-RELATED"/>
    <property type="match status" value="1"/>
</dbReference>
<evidence type="ECO:0000313" key="6">
    <source>
        <dbReference type="EMBL" id="CCA66982.1"/>
    </source>
</evidence>
<feature type="transmembrane region" description="Helical" evidence="4">
    <location>
        <begin position="230"/>
        <end position="250"/>
    </location>
</feature>
<feature type="transmembrane region" description="Helical" evidence="4">
    <location>
        <begin position="199"/>
        <end position="218"/>
    </location>
</feature>
<dbReference type="OMA" id="ISHWFKR"/>
<dbReference type="InterPro" id="IPR020846">
    <property type="entry name" value="MFS_dom"/>
</dbReference>
<feature type="transmembrane region" description="Helical" evidence="4">
    <location>
        <begin position="138"/>
        <end position="157"/>
    </location>
</feature>
<comment type="similarity">
    <text evidence="2">Belongs to the major facilitator superfamily. Monocarboxylate porter (TC 2.A.1.13) family.</text>
</comment>
<gene>
    <name evidence="6" type="ORF">PIIN_00819</name>
</gene>
<dbReference type="HOGENOM" id="CLU_001265_1_1_1"/>
<dbReference type="PROSITE" id="PS50850">
    <property type="entry name" value="MFS"/>
    <property type="match status" value="1"/>
</dbReference>
<dbReference type="OrthoDB" id="6509908at2759"/>
<keyword evidence="4" id="KW-0812">Transmembrane</keyword>
<organism evidence="6 7">
    <name type="scientific">Serendipita indica (strain DSM 11827)</name>
    <name type="common">Root endophyte fungus</name>
    <name type="synonym">Piriformospora indica</name>
    <dbReference type="NCBI Taxonomy" id="1109443"/>
    <lineage>
        <taxon>Eukaryota</taxon>
        <taxon>Fungi</taxon>
        <taxon>Dikarya</taxon>
        <taxon>Basidiomycota</taxon>
        <taxon>Agaricomycotina</taxon>
        <taxon>Agaricomycetes</taxon>
        <taxon>Sebacinales</taxon>
        <taxon>Serendipitaceae</taxon>
        <taxon>Serendipita</taxon>
    </lineage>
</organism>
<dbReference type="Gene3D" id="1.20.1250.20">
    <property type="entry name" value="MFS general substrate transporter like domains"/>
    <property type="match status" value="2"/>
</dbReference>
<evidence type="ECO:0000256" key="2">
    <source>
        <dbReference type="ARBA" id="ARBA00006727"/>
    </source>
</evidence>
<reference evidence="6 7" key="1">
    <citation type="journal article" date="2011" name="PLoS Pathog.">
        <title>Endophytic Life Strategies Decoded by Genome and Transcriptome Analyses of the Mutualistic Root Symbiont Piriformospora indica.</title>
        <authorList>
            <person name="Zuccaro A."/>
            <person name="Lahrmann U."/>
            <person name="Guldener U."/>
            <person name="Langen G."/>
            <person name="Pfiffi S."/>
            <person name="Biedenkopf D."/>
            <person name="Wong P."/>
            <person name="Samans B."/>
            <person name="Grimm C."/>
            <person name="Basiewicz M."/>
            <person name="Murat C."/>
            <person name="Martin F."/>
            <person name="Kogel K.H."/>
        </authorList>
    </citation>
    <scope>NUCLEOTIDE SEQUENCE [LARGE SCALE GENOMIC DNA]</scope>
    <source>
        <strain evidence="6 7">DSM 11827</strain>
    </source>
</reference>
<dbReference type="GO" id="GO:0016020">
    <property type="term" value="C:membrane"/>
    <property type="evidence" value="ECO:0007669"/>
    <property type="project" value="UniProtKB-SubCell"/>
</dbReference>
<feature type="transmembrane region" description="Helical" evidence="4">
    <location>
        <begin position="163"/>
        <end position="187"/>
    </location>
</feature>
<evidence type="ECO:0000313" key="7">
    <source>
        <dbReference type="Proteomes" id="UP000007148"/>
    </source>
</evidence>
<dbReference type="InParanoid" id="G4T6N8"/>
<dbReference type="SUPFAM" id="SSF103473">
    <property type="entry name" value="MFS general substrate transporter"/>
    <property type="match status" value="1"/>
</dbReference>
<feature type="domain" description="Major facilitator superfamily (MFS) profile" evidence="5">
    <location>
        <begin position="274"/>
        <end position="462"/>
    </location>
</feature>
<dbReference type="eggNOG" id="KOG2504">
    <property type="taxonomic scope" value="Eukaryota"/>
</dbReference>
<name>G4T6N8_SERID</name>
<feature type="transmembrane region" description="Helical" evidence="4">
    <location>
        <begin position="400"/>
        <end position="421"/>
    </location>
</feature>
<dbReference type="PANTHER" id="PTHR11360">
    <property type="entry name" value="MONOCARBOXYLATE TRANSPORTER"/>
    <property type="match status" value="1"/>
</dbReference>
<comment type="caution">
    <text evidence="6">The sequence shown here is derived from an EMBL/GenBank/DDBJ whole genome shotgun (WGS) entry which is preliminary data.</text>
</comment>
<evidence type="ECO:0000256" key="4">
    <source>
        <dbReference type="SAM" id="Phobius"/>
    </source>
</evidence>
<dbReference type="Pfam" id="PF07690">
    <property type="entry name" value="MFS_1"/>
    <property type="match status" value="1"/>
</dbReference>
<feature type="transmembrane region" description="Helical" evidence="4">
    <location>
        <begin position="433"/>
        <end position="453"/>
    </location>
</feature>
<feature type="region of interest" description="Disordered" evidence="3">
    <location>
        <begin position="1"/>
        <end position="24"/>
    </location>
</feature>
<proteinExistence type="inferred from homology"/>
<dbReference type="InterPro" id="IPR011701">
    <property type="entry name" value="MFS"/>
</dbReference>
<evidence type="ECO:0000256" key="3">
    <source>
        <dbReference type="SAM" id="MobiDB-lite"/>
    </source>
</evidence>
<dbReference type="GO" id="GO:0022857">
    <property type="term" value="F:transmembrane transporter activity"/>
    <property type="evidence" value="ECO:0007669"/>
    <property type="project" value="InterPro"/>
</dbReference>
<feature type="transmembrane region" description="Helical" evidence="4">
    <location>
        <begin position="339"/>
        <end position="356"/>
    </location>
</feature>
<keyword evidence="4" id="KW-0472">Membrane</keyword>
<accession>G4T6N8</accession>
<dbReference type="EMBL" id="CAFZ01000008">
    <property type="protein sequence ID" value="CCA66982.1"/>
    <property type="molecule type" value="Genomic_DNA"/>
</dbReference>
<keyword evidence="7" id="KW-1185">Reference proteome</keyword>
<protein>
    <submittedName>
        <fullName evidence="6">Related to monocarboxylate transporter</fullName>
    </submittedName>
</protein>
<feature type="transmembrane region" description="Helical" evidence="4">
    <location>
        <begin position="368"/>
        <end position="388"/>
    </location>
</feature>